<dbReference type="AlphaFoldDB" id="A0AAD9JLU9"/>
<feature type="signal peptide" evidence="2">
    <location>
        <begin position="1"/>
        <end position="22"/>
    </location>
</feature>
<feature type="chain" id="PRO_5042106702" evidence="2">
    <location>
        <begin position="23"/>
        <end position="168"/>
    </location>
</feature>
<accession>A0AAD9JLU9</accession>
<proteinExistence type="predicted"/>
<keyword evidence="2" id="KW-0732">Signal</keyword>
<evidence type="ECO:0000313" key="3">
    <source>
        <dbReference type="EMBL" id="KAK2155121.1"/>
    </source>
</evidence>
<name>A0AAD9JLU9_9ANNE</name>
<keyword evidence="4" id="KW-1185">Reference proteome</keyword>
<sequence>MTTTSHHRTALLVIILVKNVTCRKCITWRRNNYKCISGTVFSKKSDGRLHHMMRTLRYQVHSLCKTTLDLCFKHTYNNWLKHAVAILVFAASIVIYIYIITYTHTHPHTLSFGNRNRHQAKLQQHVYYTWDHLQQGVHRHTSAEVNLRQPITSIKCDQSQTAKSSHRQ</sequence>
<evidence type="ECO:0000313" key="4">
    <source>
        <dbReference type="Proteomes" id="UP001208570"/>
    </source>
</evidence>
<keyword evidence="1" id="KW-0812">Transmembrane</keyword>
<reference evidence="3" key="1">
    <citation type="journal article" date="2023" name="Mol. Biol. Evol.">
        <title>Third-Generation Sequencing Reveals the Adaptive Role of the Epigenome in Three Deep-Sea Polychaetes.</title>
        <authorList>
            <person name="Perez M."/>
            <person name="Aroh O."/>
            <person name="Sun Y."/>
            <person name="Lan Y."/>
            <person name="Juniper S.K."/>
            <person name="Young C.R."/>
            <person name="Angers B."/>
            <person name="Qian P.Y."/>
        </authorList>
    </citation>
    <scope>NUCLEOTIDE SEQUENCE</scope>
    <source>
        <strain evidence="3">P08H-3</strain>
    </source>
</reference>
<organism evidence="3 4">
    <name type="scientific">Paralvinella palmiformis</name>
    <dbReference type="NCBI Taxonomy" id="53620"/>
    <lineage>
        <taxon>Eukaryota</taxon>
        <taxon>Metazoa</taxon>
        <taxon>Spiralia</taxon>
        <taxon>Lophotrochozoa</taxon>
        <taxon>Annelida</taxon>
        <taxon>Polychaeta</taxon>
        <taxon>Sedentaria</taxon>
        <taxon>Canalipalpata</taxon>
        <taxon>Terebellida</taxon>
        <taxon>Terebelliformia</taxon>
        <taxon>Alvinellidae</taxon>
        <taxon>Paralvinella</taxon>
    </lineage>
</organism>
<gene>
    <name evidence="3" type="ORF">LSH36_248g01025</name>
</gene>
<evidence type="ECO:0000256" key="2">
    <source>
        <dbReference type="SAM" id="SignalP"/>
    </source>
</evidence>
<comment type="caution">
    <text evidence="3">The sequence shown here is derived from an EMBL/GenBank/DDBJ whole genome shotgun (WGS) entry which is preliminary data.</text>
</comment>
<keyword evidence="1" id="KW-1133">Transmembrane helix</keyword>
<feature type="transmembrane region" description="Helical" evidence="1">
    <location>
        <begin position="79"/>
        <end position="99"/>
    </location>
</feature>
<protein>
    <submittedName>
        <fullName evidence="3">Uncharacterized protein</fullName>
    </submittedName>
</protein>
<dbReference type="Proteomes" id="UP001208570">
    <property type="component" value="Unassembled WGS sequence"/>
</dbReference>
<keyword evidence="1" id="KW-0472">Membrane</keyword>
<evidence type="ECO:0000256" key="1">
    <source>
        <dbReference type="SAM" id="Phobius"/>
    </source>
</evidence>
<dbReference type="EMBL" id="JAODUP010000248">
    <property type="protein sequence ID" value="KAK2155121.1"/>
    <property type="molecule type" value="Genomic_DNA"/>
</dbReference>